<reference evidence="2 3" key="1">
    <citation type="submission" date="2020-08" db="EMBL/GenBank/DDBJ databases">
        <title>Sequencing the genomes of 1000 actinobacteria strains.</title>
        <authorList>
            <person name="Klenk H.-P."/>
        </authorList>
    </citation>
    <scope>NUCLEOTIDE SEQUENCE [LARGE SCALE GENOMIC DNA]</scope>
    <source>
        <strain evidence="2 3">DSM 19600</strain>
    </source>
</reference>
<feature type="transmembrane region" description="Helical" evidence="1">
    <location>
        <begin position="113"/>
        <end position="136"/>
    </location>
</feature>
<evidence type="ECO:0000256" key="1">
    <source>
        <dbReference type="SAM" id="Phobius"/>
    </source>
</evidence>
<keyword evidence="3" id="KW-1185">Reference proteome</keyword>
<feature type="transmembrane region" description="Helical" evidence="1">
    <location>
        <begin position="148"/>
        <end position="171"/>
    </location>
</feature>
<keyword evidence="1" id="KW-0472">Membrane</keyword>
<dbReference type="Proteomes" id="UP000549113">
    <property type="component" value="Unassembled WGS sequence"/>
</dbReference>
<keyword evidence="1" id="KW-0812">Transmembrane</keyword>
<comment type="caution">
    <text evidence="2">The sequence shown here is derived from an EMBL/GenBank/DDBJ whole genome shotgun (WGS) entry which is preliminary data.</text>
</comment>
<evidence type="ECO:0000313" key="3">
    <source>
        <dbReference type="Proteomes" id="UP000549113"/>
    </source>
</evidence>
<accession>A0AA40SPC7</accession>
<feature type="transmembrane region" description="Helical" evidence="1">
    <location>
        <begin position="47"/>
        <end position="68"/>
    </location>
</feature>
<feature type="transmembrane region" description="Helical" evidence="1">
    <location>
        <begin position="80"/>
        <end position="101"/>
    </location>
</feature>
<organism evidence="2 3">
    <name type="scientific">Microbacterium invictum</name>
    <dbReference type="NCBI Taxonomy" id="515415"/>
    <lineage>
        <taxon>Bacteria</taxon>
        <taxon>Bacillati</taxon>
        <taxon>Actinomycetota</taxon>
        <taxon>Actinomycetes</taxon>
        <taxon>Micrococcales</taxon>
        <taxon>Microbacteriaceae</taxon>
        <taxon>Microbacterium</taxon>
    </lineage>
</organism>
<evidence type="ECO:0000313" key="2">
    <source>
        <dbReference type="EMBL" id="MBB4139881.1"/>
    </source>
</evidence>
<dbReference type="RefSeq" id="WP_183499489.1">
    <property type="nucleotide sequence ID" value="NZ_BAABCO010000001.1"/>
</dbReference>
<proteinExistence type="predicted"/>
<dbReference type="EMBL" id="JACIFH010000001">
    <property type="protein sequence ID" value="MBB4139881.1"/>
    <property type="molecule type" value="Genomic_DNA"/>
</dbReference>
<gene>
    <name evidence="2" type="ORF">BKA10_001675</name>
</gene>
<protein>
    <submittedName>
        <fullName evidence="2">Uncharacterized protein</fullName>
    </submittedName>
</protein>
<keyword evidence="1" id="KW-1133">Transmembrane helix</keyword>
<name>A0AA40SPC7_9MICO</name>
<sequence length="231" mass="23547">MRDAASPTLPDGPVTAWVWGGGLLIASALLQLVMMTGMDAIAGSRQVGYWLGVALLAAALVVFALGLHGRGSVVARRTPGMIALFALAGWPFLNGVVTLFLPSGQTAADLEAYGIWATVAAVLWLGAALTSVMAIGRAGVVPGRWRWAPAWALAVIAGSYALVQVVGVAVASMGPEPVLVFFQLQSMLTVLVPVLLGILAIVLGLTPRPAGAVQVYPSAPEPTAGTGDTAA</sequence>
<feature type="transmembrane region" description="Helical" evidence="1">
    <location>
        <begin position="178"/>
        <end position="203"/>
    </location>
</feature>
<feature type="transmembrane region" description="Helical" evidence="1">
    <location>
        <begin position="16"/>
        <end position="35"/>
    </location>
</feature>
<dbReference type="AlphaFoldDB" id="A0AA40SPC7"/>